<evidence type="ECO:0000256" key="4">
    <source>
        <dbReference type="ARBA" id="ARBA00022475"/>
    </source>
</evidence>
<dbReference type="PANTHER" id="PTHR12281:SF31">
    <property type="entry name" value="DCN1-LIKE PROTEIN 3"/>
    <property type="match status" value="1"/>
</dbReference>
<evidence type="ECO:0000256" key="7">
    <source>
        <dbReference type="ARBA" id="ARBA00023136"/>
    </source>
</evidence>
<dbReference type="Gene3D" id="1.10.238.10">
    <property type="entry name" value="EF-hand"/>
    <property type="match status" value="1"/>
</dbReference>
<evidence type="ECO:0000256" key="2">
    <source>
        <dbReference type="ARBA" id="ARBA00004236"/>
    </source>
</evidence>
<evidence type="ECO:0000256" key="10">
    <source>
        <dbReference type="RuleBase" id="RU410713"/>
    </source>
</evidence>
<keyword evidence="4" id="KW-1003">Cell membrane</keyword>
<dbReference type="GO" id="GO:0000151">
    <property type="term" value="C:ubiquitin ligase complex"/>
    <property type="evidence" value="ECO:0007669"/>
    <property type="project" value="TreeGrafter"/>
</dbReference>
<dbReference type="InterPro" id="IPR005176">
    <property type="entry name" value="PONY_dom"/>
</dbReference>
<evidence type="ECO:0000259" key="11">
    <source>
        <dbReference type="PROSITE" id="PS51229"/>
    </source>
</evidence>
<dbReference type="EnsemblMetazoa" id="G1294.1">
    <property type="protein sequence ID" value="G1294.1:cds"/>
    <property type="gene ID" value="G1294"/>
</dbReference>
<dbReference type="Gene3D" id="1.10.238.200">
    <property type="entry name" value="Cullin, PONY binding domain"/>
    <property type="match status" value="1"/>
</dbReference>
<keyword evidence="5" id="KW-0963">Cytoplasm</keyword>
<dbReference type="GO" id="GO:0005634">
    <property type="term" value="C:nucleus"/>
    <property type="evidence" value="ECO:0007669"/>
    <property type="project" value="UniProtKB-SubCell"/>
</dbReference>
<dbReference type="GO" id="GO:0031624">
    <property type="term" value="F:ubiquitin conjugating enzyme binding"/>
    <property type="evidence" value="ECO:0007669"/>
    <property type="project" value="TreeGrafter"/>
</dbReference>
<dbReference type="FunFam" id="1.10.238.200:FF:000003">
    <property type="entry name" value="DCN1-like protein 3"/>
    <property type="match status" value="1"/>
</dbReference>
<dbReference type="GO" id="GO:2000436">
    <property type="term" value="P:positive regulation of protein neddylation"/>
    <property type="evidence" value="ECO:0007669"/>
    <property type="project" value="UniProtKB-ARBA"/>
</dbReference>
<dbReference type="InterPro" id="IPR042460">
    <property type="entry name" value="DCN1-like_PONY"/>
</dbReference>
<keyword evidence="6" id="KW-0519">Myristate</keyword>
<protein>
    <recommendedName>
        <fullName evidence="10">Defective in cullin neddylation protein</fullName>
    </recommendedName>
</protein>
<proteinExistence type="predicted"/>
<dbReference type="AlphaFoldDB" id="A0A8W8I7C4"/>
<dbReference type="Pfam" id="PF03556">
    <property type="entry name" value="Cullin_binding"/>
    <property type="match status" value="1"/>
</dbReference>
<dbReference type="GO" id="GO:0032182">
    <property type="term" value="F:ubiquitin-like protein binding"/>
    <property type="evidence" value="ECO:0007669"/>
    <property type="project" value="TreeGrafter"/>
</dbReference>
<evidence type="ECO:0000256" key="6">
    <source>
        <dbReference type="ARBA" id="ARBA00022707"/>
    </source>
</evidence>
<dbReference type="GO" id="GO:0045116">
    <property type="term" value="P:protein neddylation"/>
    <property type="evidence" value="ECO:0007669"/>
    <property type="project" value="TreeGrafter"/>
</dbReference>
<keyword evidence="13" id="KW-1185">Reference proteome</keyword>
<evidence type="ECO:0000313" key="13">
    <source>
        <dbReference type="Proteomes" id="UP000005408"/>
    </source>
</evidence>
<dbReference type="GO" id="GO:0048471">
    <property type="term" value="C:perinuclear region of cytoplasm"/>
    <property type="evidence" value="ECO:0007669"/>
    <property type="project" value="UniProtKB-SubCell"/>
</dbReference>
<evidence type="ECO:0000313" key="12">
    <source>
        <dbReference type="EnsemblMetazoa" id="G1294.1:cds"/>
    </source>
</evidence>
<name>A0A8W8I7C4_MAGGI</name>
<evidence type="ECO:0000256" key="3">
    <source>
        <dbReference type="ARBA" id="ARBA00004556"/>
    </source>
</evidence>
<accession>A0A8W8I7C4</accession>
<reference evidence="12" key="1">
    <citation type="submission" date="2022-08" db="UniProtKB">
        <authorList>
            <consortium name="EnsemblMetazoa"/>
        </authorList>
    </citation>
    <scope>IDENTIFICATION</scope>
    <source>
        <strain evidence="12">05x7-T-G4-1.051#20</strain>
    </source>
</reference>
<dbReference type="GO" id="GO:0097602">
    <property type="term" value="F:cullin family protein binding"/>
    <property type="evidence" value="ECO:0007669"/>
    <property type="project" value="TreeGrafter"/>
</dbReference>
<keyword evidence="8" id="KW-0539">Nucleus</keyword>
<organism evidence="12 13">
    <name type="scientific">Magallana gigas</name>
    <name type="common">Pacific oyster</name>
    <name type="synonym">Crassostrea gigas</name>
    <dbReference type="NCBI Taxonomy" id="29159"/>
    <lineage>
        <taxon>Eukaryota</taxon>
        <taxon>Metazoa</taxon>
        <taxon>Spiralia</taxon>
        <taxon>Lophotrochozoa</taxon>
        <taxon>Mollusca</taxon>
        <taxon>Bivalvia</taxon>
        <taxon>Autobranchia</taxon>
        <taxon>Pteriomorphia</taxon>
        <taxon>Ostreida</taxon>
        <taxon>Ostreoidea</taxon>
        <taxon>Ostreidae</taxon>
        <taxon>Magallana</taxon>
    </lineage>
</organism>
<dbReference type="PROSITE" id="PS51229">
    <property type="entry name" value="DCUN1"/>
    <property type="match status" value="1"/>
</dbReference>
<keyword evidence="7" id="KW-0472">Membrane</keyword>
<dbReference type="GO" id="GO:0005886">
    <property type="term" value="C:plasma membrane"/>
    <property type="evidence" value="ECO:0007669"/>
    <property type="project" value="UniProtKB-SubCell"/>
</dbReference>
<evidence type="ECO:0000256" key="9">
    <source>
        <dbReference type="ARBA" id="ARBA00023288"/>
    </source>
</evidence>
<keyword evidence="9" id="KW-0449">Lipoprotein</keyword>
<evidence type="ECO:0000256" key="8">
    <source>
        <dbReference type="ARBA" id="ARBA00023242"/>
    </source>
</evidence>
<dbReference type="FunFam" id="1.10.238.10:FF:000126">
    <property type="entry name" value="DCN1-like protein"/>
    <property type="match status" value="1"/>
</dbReference>
<dbReference type="PANTHER" id="PTHR12281">
    <property type="entry name" value="RP42 RELATED"/>
    <property type="match status" value="1"/>
</dbReference>
<comment type="subcellular location">
    <subcellularLocation>
        <location evidence="2">Cell membrane</location>
    </subcellularLocation>
    <subcellularLocation>
        <location evidence="3">Cytoplasm</location>
        <location evidence="3">Perinuclear region</location>
    </subcellularLocation>
    <subcellularLocation>
        <location evidence="1">Nucleus</location>
    </subcellularLocation>
</comment>
<evidence type="ECO:0000256" key="5">
    <source>
        <dbReference type="ARBA" id="ARBA00022490"/>
    </source>
</evidence>
<sequence>MPFWTRKEILERSLRFSADFGCSNGQVSILLARGTARSISKESESTSTSVPMMTSSRSVPVASDRKIFTPYPKLPPIKKPSLNGESKRLSFISRDFSESKVHALFEQYKDADDDAILAEGVEKFCCDLEVNPDDFIVLVLAWKFQAEMMCRFTREEFLHGCKSLKVDSIKGIQSKFTELLTEVQNKQTFKDLYRWTYKFGLDVETGQRTLPIDMALSLWKLVFSQNEPKLLSRWLEFLEDHPSIRGIPRDTWDMYLNFTEQVSNDLSAYDDTEAWPSLFDDFVEYENDRQNQNVKMM</sequence>
<feature type="domain" description="DCUN1" evidence="11">
    <location>
        <begin position="96"/>
        <end position="287"/>
    </location>
</feature>
<dbReference type="InterPro" id="IPR014764">
    <property type="entry name" value="DCN-prot"/>
</dbReference>
<dbReference type="Proteomes" id="UP000005408">
    <property type="component" value="Unassembled WGS sequence"/>
</dbReference>
<evidence type="ECO:0000256" key="1">
    <source>
        <dbReference type="ARBA" id="ARBA00004123"/>
    </source>
</evidence>
<comment type="function">
    <text evidence="10">Neddylation of cullins play an essential role in the regulation of SCF-type complexes activity.</text>
</comment>